<sequence length="83" mass="9203">MHKQGYLIQLIKTVFPNPTWRQIMATIIIVWCLLILTFAGLGIFNVHIANNVLYLAGITLVGRGLKYVFGHEKTAPPGGPSQK</sequence>
<dbReference type="EMBL" id="VTOY01000018">
    <property type="protein sequence ID" value="TYZ19955.1"/>
    <property type="molecule type" value="Genomic_DNA"/>
</dbReference>
<evidence type="ECO:0000313" key="3">
    <source>
        <dbReference type="Proteomes" id="UP000323646"/>
    </source>
</evidence>
<dbReference type="Proteomes" id="UP000323646">
    <property type="component" value="Unassembled WGS sequence"/>
</dbReference>
<keyword evidence="1" id="KW-0812">Transmembrane</keyword>
<evidence type="ECO:0000313" key="2">
    <source>
        <dbReference type="EMBL" id="TYZ19955.1"/>
    </source>
</evidence>
<keyword evidence="3" id="KW-1185">Reference proteome</keyword>
<keyword evidence="1" id="KW-1133">Transmembrane helix</keyword>
<name>A0A5D6VZK3_9FIRM</name>
<comment type="caution">
    <text evidence="2">The sequence shown here is derived from an EMBL/GenBank/DDBJ whole genome shotgun (WGS) entry which is preliminary data.</text>
</comment>
<proteinExistence type="predicted"/>
<keyword evidence="1" id="KW-0472">Membrane</keyword>
<reference evidence="2 3" key="1">
    <citation type="submission" date="2019-08" db="EMBL/GenBank/DDBJ databases">
        <title>Selenomonas sp. mPRGC5 and Selenomonas sp. mPRGC8 isolated from ruminal fluid of dairy goat (Capra hircus).</title>
        <authorList>
            <person name="Poothong S."/>
            <person name="Nuengjamnong C."/>
            <person name="Tanasupawat S."/>
        </authorList>
    </citation>
    <scope>NUCLEOTIDE SEQUENCE [LARGE SCALE GENOMIC DNA]</scope>
    <source>
        <strain evidence="3">mPRGC5</strain>
    </source>
</reference>
<dbReference type="OrthoDB" id="9860054at2"/>
<evidence type="ECO:0000256" key="1">
    <source>
        <dbReference type="SAM" id="Phobius"/>
    </source>
</evidence>
<feature type="transmembrane region" description="Helical" evidence="1">
    <location>
        <begin position="23"/>
        <end position="44"/>
    </location>
</feature>
<organism evidence="2 3">
    <name type="scientific">Selenomonas ruminis</name>
    <dbReference type="NCBI Taxonomy" id="2593411"/>
    <lineage>
        <taxon>Bacteria</taxon>
        <taxon>Bacillati</taxon>
        <taxon>Bacillota</taxon>
        <taxon>Negativicutes</taxon>
        <taxon>Selenomonadales</taxon>
        <taxon>Selenomonadaceae</taxon>
        <taxon>Selenomonas</taxon>
    </lineage>
</organism>
<gene>
    <name evidence="2" type="ORF">FZ040_12695</name>
</gene>
<dbReference type="AlphaFoldDB" id="A0A5D6VZK3"/>
<dbReference type="RefSeq" id="WP_149172339.1">
    <property type="nucleotide sequence ID" value="NZ_VTOY01000018.1"/>
</dbReference>
<accession>A0A5D6VZK3</accession>
<protein>
    <submittedName>
        <fullName evidence="2">Uncharacterized protein</fullName>
    </submittedName>
</protein>